<dbReference type="GO" id="GO:0098793">
    <property type="term" value="C:presynapse"/>
    <property type="evidence" value="ECO:0007669"/>
    <property type="project" value="GOC"/>
</dbReference>
<evidence type="ECO:0000256" key="3">
    <source>
        <dbReference type="ARBA" id="ARBA00014150"/>
    </source>
</evidence>
<evidence type="ECO:0000256" key="4">
    <source>
        <dbReference type="ARBA" id="ARBA00022553"/>
    </source>
</evidence>
<proteinExistence type="predicted"/>
<keyword evidence="5" id="KW-0254">Endocytosis</keyword>
<evidence type="ECO:0000313" key="12">
    <source>
        <dbReference type="Ensembl" id="ENSSANP00000005591.1"/>
    </source>
</evidence>
<dbReference type="GO" id="GO:0048268">
    <property type="term" value="P:clathrin coat assembly"/>
    <property type="evidence" value="ECO:0007669"/>
    <property type="project" value="TreeGrafter"/>
</dbReference>
<sequence>MCLMQMRLKKRTRKAFGIRKKEKDTDSTGSPDRDGGKKTNGAPNGFYGEIDWDRYNSPEVDEEGYTLKEKSHFFSSSESEEEEDHCKKFKIKIRPLPVEANIAAPSVDELKASIGNIALSPSPLVSPANVTRASQAYDTVSCHFSYFNITWQLSLPSIADLDNIFGPEDSPKPGQDVGDKWVCFNDESPQRPPPLSEGEPAPPLPSSPPPPAEPAPPLPKSPPPSEEPNPPLPKSPAPPKLVLSAADCLINCEMFCLSICLYFHFSHSLSPIYLPLCFISVTDRNCCSRGPSPLTMGAQDTLPVAAAFTETVSAYFKGADPDKCVVKITGEMVLSFPAGITRHFANNPSPAVLTFSITNYSRLEHVLPNPQLLCCDTTQPNPNSKEFWVNMPNLMTHLKKVAEQKPQATYYNVDMLKYQVLPKGLQSTPLNLAVSWRCEPTSTDLRIDYKYNGGAMTTPVALNNVQFLIPVDGGVSKLQAVLPPAAWNAEQQRILWKIPDISQKSENGGVGSLLARFQLSEGPSKPAPVAVQFTSEGSTLSGCDIELVGLGYRFSLVKKRFAAGKYMADN</sequence>
<accession>A0A671KDI0</accession>
<keyword evidence="4" id="KW-0597">Phosphoprotein</keyword>
<dbReference type="Gene3D" id="2.60.40.1170">
    <property type="entry name" value="Mu homology domain, subdomain B"/>
    <property type="match status" value="2"/>
</dbReference>
<feature type="region of interest" description="Disordered" evidence="10">
    <location>
        <begin position="166"/>
        <end position="236"/>
    </location>
</feature>
<dbReference type="InterPro" id="IPR036168">
    <property type="entry name" value="AP2_Mu_C_sf"/>
</dbReference>
<dbReference type="Proteomes" id="UP000472260">
    <property type="component" value="Unassembled WGS sequence"/>
</dbReference>
<dbReference type="AlphaFoldDB" id="A0A671KDI0"/>
<evidence type="ECO:0000256" key="7">
    <source>
        <dbReference type="ARBA" id="ARBA00023176"/>
    </source>
</evidence>
<dbReference type="GO" id="GO:0048488">
    <property type="term" value="P:synaptic vesicle endocytosis"/>
    <property type="evidence" value="ECO:0007669"/>
    <property type="project" value="TreeGrafter"/>
</dbReference>
<dbReference type="InterPro" id="IPR018808">
    <property type="entry name" value="Muniscin_C"/>
</dbReference>
<reference evidence="12" key="2">
    <citation type="submission" date="2025-09" db="UniProtKB">
        <authorList>
            <consortium name="Ensembl"/>
        </authorList>
    </citation>
    <scope>IDENTIFICATION</scope>
</reference>
<evidence type="ECO:0000256" key="6">
    <source>
        <dbReference type="ARBA" id="ARBA00023136"/>
    </source>
</evidence>
<dbReference type="GO" id="GO:0072583">
    <property type="term" value="P:clathrin-dependent endocytosis"/>
    <property type="evidence" value="ECO:0007669"/>
    <property type="project" value="InterPro"/>
</dbReference>
<dbReference type="PROSITE" id="PS51072">
    <property type="entry name" value="MHD"/>
    <property type="match status" value="1"/>
</dbReference>
<feature type="compositionally biased region" description="Pro residues" evidence="10">
    <location>
        <begin position="190"/>
        <end position="236"/>
    </location>
</feature>
<evidence type="ECO:0000256" key="9">
    <source>
        <dbReference type="ARBA" id="ARBA00046739"/>
    </source>
</evidence>
<dbReference type="Ensembl" id="ENSSANT00000006016.1">
    <property type="protein sequence ID" value="ENSSANP00000005591.1"/>
    <property type="gene ID" value="ENSSANG00000003058.1"/>
</dbReference>
<comment type="subunit">
    <text evidence="9">Interacts with proteins essential or regulating the formation of functional clathrin-coated pits. Interacts with CANX. Interacts with AP2A1. Interacts with EPS15. Interacts with SH3GL3. Interacts with AMPH. Interacts with ITSN1 (via SH3 domains). Interacts with and REPS1.</text>
</comment>
<dbReference type="FunFam" id="2.60.40.1170:FF:000005">
    <property type="entry name" value="SH3-containing GRB2-like protein 3-interacting protein 1 isoform X3"/>
    <property type="match status" value="1"/>
</dbReference>
<dbReference type="SUPFAM" id="SSF49447">
    <property type="entry name" value="Second domain of Mu2 adaptin subunit (ap50) of ap2 adaptor"/>
    <property type="match status" value="1"/>
</dbReference>
<dbReference type="PANTHER" id="PTHR23065">
    <property type="entry name" value="PROLINE-SERINE-THREONINE PHOSPHATASE INTERACTING PROTEIN 1"/>
    <property type="match status" value="1"/>
</dbReference>
<keyword evidence="6" id="KW-0472">Membrane</keyword>
<organism evidence="12 13">
    <name type="scientific">Sinocyclocheilus anshuiensis</name>
    <dbReference type="NCBI Taxonomy" id="1608454"/>
    <lineage>
        <taxon>Eukaryota</taxon>
        <taxon>Metazoa</taxon>
        <taxon>Chordata</taxon>
        <taxon>Craniata</taxon>
        <taxon>Vertebrata</taxon>
        <taxon>Euteleostomi</taxon>
        <taxon>Actinopterygii</taxon>
        <taxon>Neopterygii</taxon>
        <taxon>Teleostei</taxon>
        <taxon>Ostariophysi</taxon>
        <taxon>Cypriniformes</taxon>
        <taxon>Cyprinidae</taxon>
        <taxon>Cyprininae</taxon>
        <taxon>Sinocyclocheilus</taxon>
    </lineage>
</organism>
<evidence type="ECO:0000256" key="10">
    <source>
        <dbReference type="SAM" id="MobiDB-lite"/>
    </source>
</evidence>
<evidence type="ECO:0000313" key="13">
    <source>
        <dbReference type="Proteomes" id="UP000472260"/>
    </source>
</evidence>
<evidence type="ECO:0000256" key="2">
    <source>
        <dbReference type="ARBA" id="ARBA00004283"/>
    </source>
</evidence>
<dbReference type="GO" id="GO:0005905">
    <property type="term" value="C:clathrin-coated pit"/>
    <property type="evidence" value="ECO:0007669"/>
    <property type="project" value="UniProtKB-SubCell"/>
</dbReference>
<dbReference type="InterPro" id="IPR028565">
    <property type="entry name" value="MHD"/>
</dbReference>
<keyword evidence="13" id="KW-1185">Reference proteome</keyword>
<dbReference type="CDD" id="cd09266">
    <property type="entry name" value="SGIP1_MHD"/>
    <property type="match status" value="1"/>
</dbReference>
<evidence type="ECO:0000256" key="5">
    <source>
        <dbReference type="ARBA" id="ARBA00022583"/>
    </source>
</evidence>
<evidence type="ECO:0000256" key="8">
    <source>
        <dbReference type="ARBA" id="ARBA00030485"/>
    </source>
</evidence>
<protein>
    <recommendedName>
        <fullName evidence="3">SH3-containing GRB2-like protein 3-interacting protein 1</fullName>
    </recommendedName>
    <alternativeName>
        <fullName evidence="8">Endophilin-3-interacting protein</fullName>
    </alternativeName>
</protein>
<dbReference type="GO" id="GO:0005886">
    <property type="term" value="C:plasma membrane"/>
    <property type="evidence" value="ECO:0007669"/>
    <property type="project" value="TreeGrafter"/>
</dbReference>
<feature type="compositionally biased region" description="Basic and acidic residues" evidence="10">
    <location>
        <begin position="19"/>
        <end position="37"/>
    </location>
</feature>
<feature type="domain" description="MHD" evidence="11">
    <location>
        <begin position="301"/>
        <end position="569"/>
    </location>
</feature>
<dbReference type="Pfam" id="PF10291">
    <property type="entry name" value="muHD"/>
    <property type="match status" value="1"/>
</dbReference>
<comment type="function">
    <text evidence="1">May function in clathrin-mediated endocytosis. Has both a membrane binding/tubulating activity and the ability to recruit proteins essential to the formation of functional clathrin-coated pits. Has a preference for membranes enriched in phosphatidylserine and phosphoinositides and is required for the endocytosis of the transferrin receptor. May also bind tubulin. May play a role in the regulation of energy homeostasis.</text>
</comment>
<keyword evidence="7" id="KW-0168">Coated pit</keyword>
<name>A0A671KDI0_9TELE</name>
<reference evidence="12" key="1">
    <citation type="submission" date="2025-08" db="UniProtKB">
        <authorList>
            <consortium name="Ensembl"/>
        </authorList>
    </citation>
    <scope>IDENTIFICATION</scope>
</reference>
<dbReference type="GO" id="GO:0030136">
    <property type="term" value="C:clathrin-coated vesicle"/>
    <property type="evidence" value="ECO:0007669"/>
    <property type="project" value="TreeGrafter"/>
</dbReference>
<evidence type="ECO:0000259" key="11">
    <source>
        <dbReference type="PROSITE" id="PS51072"/>
    </source>
</evidence>
<evidence type="ECO:0000256" key="1">
    <source>
        <dbReference type="ARBA" id="ARBA00003346"/>
    </source>
</evidence>
<comment type="subcellular location">
    <subcellularLocation>
        <location evidence="2">Membrane</location>
        <location evidence="2">Clathrin-coated pit</location>
        <topology evidence="2">Peripheral membrane protein</topology>
        <orientation evidence="2">Cytoplasmic side</orientation>
    </subcellularLocation>
</comment>
<feature type="region of interest" description="Disordered" evidence="10">
    <location>
        <begin position="10"/>
        <end position="52"/>
    </location>
</feature>
<dbReference type="PANTHER" id="PTHR23065:SF8">
    <property type="entry name" value="F-BAR DOMAIN ONLY PROTEIN 2"/>
    <property type="match status" value="1"/>
</dbReference>
<dbReference type="InterPro" id="IPR037984">
    <property type="entry name" value="SGIP1_MHD"/>
</dbReference>